<dbReference type="EMBL" id="JBBKAR010000016">
    <property type="protein sequence ID" value="MEJ8303165.1"/>
    <property type="molecule type" value="Genomic_DNA"/>
</dbReference>
<gene>
    <name evidence="1" type="ORF">WKI47_04465</name>
</gene>
<sequence>MKTDTGGADEDKMEGWSVRGTPLASDPIVAKSVGGRVRLVDIDTQHVDFCLFI</sequence>
<organism evidence="1 2">
    <name type="scientific">Saccharibacillus sacchari</name>
    <dbReference type="NCBI Taxonomy" id="456493"/>
    <lineage>
        <taxon>Bacteria</taxon>
        <taxon>Bacillati</taxon>
        <taxon>Bacillota</taxon>
        <taxon>Bacilli</taxon>
        <taxon>Bacillales</taxon>
        <taxon>Paenibacillaceae</taxon>
        <taxon>Saccharibacillus</taxon>
    </lineage>
</organism>
<keyword evidence="2" id="KW-1185">Reference proteome</keyword>
<reference evidence="1" key="1">
    <citation type="submission" date="2024-03" db="EMBL/GenBank/DDBJ databases">
        <title>Whole genome sequecning of epiphytes from Marcgravia umbellata leaves.</title>
        <authorList>
            <person name="Kumar G."/>
            <person name="Savka M.A."/>
        </authorList>
    </citation>
    <scope>NUCLEOTIDE SEQUENCE</scope>
    <source>
        <strain evidence="1">RIT_BL5</strain>
    </source>
</reference>
<protein>
    <submittedName>
        <fullName evidence="1">Uncharacterized protein</fullName>
    </submittedName>
</protein>
<accession>A0ACC6P8A5</accession>
<dbReference type="Proteomes" id="UP001380953">
    <property type="component" value="Unassembled WGS sequence"/>
</dbReference>
<proteinExistence type="predicted"/>
<evidence type="ECO:0000313" key="1">
    <source>
        <dbReference type="EMBL" id="MEJ8303165.1"/>
    </source>
</evidence>
<comment type="caution">
    <text evidence="1">The sequence shown here is derived from an EMBL/GenBank/DDBJ whole genome shotgun (WGS) entry which is preliminary data.</text>
</comment>
<evidence type="ECO:0000313" key="2">
    <source>
        <dbReference type="Proteomes" id="UP001380953"/>
    </source>
</evidence>
<name>A0ACC6P8A5_9BACL</name>